<gene>
    <name evidence="1" type="ORF">LCGC14_1099610</name>
</gene>
<dbReference type="EMBL" id="LAZR01004943">
    <property type="protein sequence ID" value="KKN04220.1"/>
    <property type="molecule type" value="Genomic_DNA"/>
</dbReference>
<dbReference type="AlphaFoldDB" id="A0A0F9M9X3"/>
<evidence type="ECO:0000313" key="1">
    <source>
        <dbReference type="EMBL" id="KKN04220.1"/>
    </source>
</evidence>
<accession>A0A0F9M9X3</accession>
<name>A0A0F9M9X3_9ZZZZ</name>
<proteinExistence type="predicted"/>
<reference evidence="1" key="1">
    <citation type="journal article" date="2015" name="Nature">
        <title>Complex archaea that bridge the gap between prokaryotes and eukaryotes.</title>
        <authorList>
            <person name="Spang A."/>
            <person name="Saw J.H."/>
            <person name="Jorgensen S.L."/>
            <person name="Zaremba-Niedzwiedzka K."/>
            <person name="Martijn J."/>
            <person name="Lind A.E."/>
            <person name="van Eijk R."/>
            <person name="Schleper C."/>
            <person name="Guy L."/>
            <person name="Ettema T.J."/>
        </authorList>
    </citation>
    <scope>NUCLEOTIDE SEQUENCE</scope>
</reference>
<protein>
    <submittedName>
        <fullName evidence="1">Uncharacterized protein</fullName>
    </submittedName>
</protein>
<organism evidence="1">
    <name type="scientific">marine sediment metagenome</name>
    <dbReference type="NCBI Taxonomy" id="412755"/>
    <lineage>
        <taxon>unclassified sequences</taxon>
        <taxon>metagenomes</taxon>
        <taxon>ecological metagenomes</taxon>
    </lineage>
</organism>
<sequence length="112" mass="13000">MLEDTEKYRIDKLIRLLVKKDTLSEIKEKIIIYLLRSHNLLDSKMIALIINKANAMFVCKDIKEETIVRLANALKTCSLDNKMFKEKAGTLLKTYEQMRNSKAVIEVEVPDL</sequence>
<comment type="caution">
    <text evidence="1">The sequence shown here is derived from an EMBL/GenBank/DDBJ whole genome shotgun (WGS) entry which is preliminary data.</text>
</comment>